<evidence type="ECO:0000313" key="3">
    <source>
        <dbReference type="Proteomes" id="UP001330184"/>
    </source>
</evidence>
<protein>
    <recommendedName>
        <fullName evidence="4">Nuclear transport factor 2 family protein</fullName>
    </recommendedName>
</protein>
<evidence type="ECO:0000313" key="2">
    <source>
        <dbReference type="EMBL" id="BDW92877.1"/>
    </source>
</evidence>
<dbReference type="EMBL" id="AP027268">
    <property type="protein sequence ID" value="BDW92877.1"/>
    <property type="molecule type" value="Genomic_DNA"/>
</dbReference>
<sequence length="155" mass="18027">MILKNTITIYLFVFTFVTSAQTGETKTSLIDRATSFINAYSAKQQPNGNVGDVDHFLAFFVDAFKHEFIKYDVIVEDKKEFKKGLVDKLQNKVHFHRVTIEDMIIGNNGIFVKIKIWAKVEPFHMDAIVEHTAGQIMSMEFDEKRLIKHLRRHHN</sequence>
<dbReference type="Gene3D" id="3.10.450.50">
    <property type="match status" value="1"/>
</dbReference>
<feature type="signal peptide" evidence="1">
    <location>
        <begin position="1"/>
        <end position="20"/>
    </location>
</feature>
<name>A0AA48HED4_9FLAO</name>
<evidence type="ECO:0008006" key="4">
    <source>
        <dbReference type="Google" id="ProtNLM"/>
    </source>
</evidence>
<dbReference type="Proteomes" id="UP001330184">
    <property type="component" value="Chromosome"/>
</dbReference>
<accession>A0AA48HED4</accession>
<gene>
    <name evidence="2" type="ORF">MACH07_17090</name>
</gene>
<dbReference type="AlphaFoldDB" id="A0AA48HED4"/>
<proteinExistence type="predicted"/>
<keyword evidence="1" id="KW-0732">Signal</keyword>
<reference evidence="2 3" key="1">
    <citation type="submission" date="2023-01" db="EMBL/GenBank/DDBJ databases">
        <title>Complete genome sequence of Muricauda aquimarina strain IFOP_LL357.</title>
        <authorList>
            <person name="Gajardo G."/>
            <person name="Ueki S."/>
            <person name="Maruyama F."/>
        </authorList>
    </citation>
    <scope>NUCLEOTIDE SEQUENCE [LARGE SCALE GENOMIC DNA]</scope>
    <source>
        <strain evidence="2 3">IFOP_LL357</strain>
    </source>
</reference>
<keyword evidence="3" id="KW-1185">Reference proteome</keyword>
<dbReference type="RefSeq" id="WP_338193234.1">
    <property type="nucleotide sequence ID" value="NZ_AP027268.1"/>
</dbReference>
<evidence type="ECO:0000256" key="1">
    <source>
        <dbReference type="SAM" id="SignalP"/>
    </source>
</evidence>
<feature type="chain" id="PRO_5046569581" description="Nuclear transport factor 2 family protein" evidence="1">
    <location>
        <begin position="21"/>
        <end position="155"/>
    </location>
</feature>
<organism evidence="2 3">
    <name type="scientific">Flagellimonas marinaquae</name>
    <dbReference type="NCBI Taxonomy" id="254955"/>
    <lineage>
        <taxon>Bacteria</taxon>
        <taxon>Pseudomonadati</taxon>
        <taxon>Bacteroidota</taxon>
        <taxon>Flavobacteriia</taxon>
        <taxon>Flavobacteriales</taxon>
        <taxon>Flavobacteriaceae</taxon>
        <taxon>Flagellimonas</taxon>
    </lineage>
</organism>